<dbReference type="BioCyc" id="ECAT999415-HMP:GTTI-392-MONOMER"/>
<keyword evidence="2" id="KW-1185">Reference proteome</keyword>
<accession>M2Q569</accession>
<protein>
    <submittedName>
        <fullName evidence="1">Cof-like hydrolase</fullName>
    </submittedName>
</protein>
<dbReference type="eggNOG" id="COG0561">
    <property type="taxonomic scope" value="Bacteria"/>
</dbReference>
<reference evidence="1 2" key="1">
    <citation type="submission" date="2013-02" db="EMBL/GenBank/DDBJ databases">
        <title>The Genome Sequence of Lactobacillus catenaformis F0143.</title>
        <authorList>
            <consortium name="The Broad Institute Genome Sequencing Platform"/>
            <person name="Earl A."/>
            <person name="Ward D."/>
            <person name="Feldgarden M."/>
            <person name="Gevers D."/>
            <person name="Izard J."/>
            <person name="Blanton J.M."/>
            <person name="Mathney J."/>
            <person name="Dewhirst F.E."/>
            <person name="Young S.K."/>
            <person name="Zeng Q."/>
            <person name="Gargeya S."/>
            <person name="Fitzgerald M."/>
            <person name="Haas B."/>
            <person name="Abouelleil A."/>
            <person name="Alvarado L."/>
            <person name="Arachchi H.M."/>
            <person name="Berlin A."/>
            <person name="Chapman S.B."/>
            <person name="Gearin G."/>
            <person name="Goldberg J."/>
            <person name="Griggs A."/>
            <person name="Gujja S."/>
            <person name="Hansen M."/>
            <person name="Heiman D."/>
            <person name="Howarth C."/>
            <person name="Larimer J."/>
            <person name="Lui A."/>
            <person name="MacDonald P.J.P."/>
            <person name="McCowen C."/>
            <person name="Montmayeur A."/>
            <person name="Murphy C."/>
            <person name="Neiman D."/>
            <person name="Pearson M."/>
            <person name="Priest M."/>
            <person name="Roberts A."/>
            <person name="Saif S."/>
            <person name="Shea T."/>
            <person name="Sisk P."/>
            <person name="Stolte C."/>
            <person name="Sykes S."/>
            <person name="Wortman J."/>
            <person name="Nusbaum C."/>
            <person name="Birren B."/>
        </authorList>
    </citation>
    <scope>NUCLEOTIDE SEQUENCE [LARGE SCALE GENOMIC DNA]</scope>
    <source>
        <strain evidence="1 2">OT 569</strain>
    </source>
</reference>
<dbReference type="STRING" id="999415.HMPREF9943_00382"/>
<dbReference type="InterPro" id="IPR023214">
    <property type="entry name" value="HAD_sf"/>
</dbReference>
<dbReference type="OrthoDB" id="9810101at2"/>
<gene>
    <name evidence="1" type="ORF">HMPREF9943_00382</name>
</gene>
<dbReference type="InterPro" id="IPR000150">
    <property type="entry name" value="Cof"/>
</dbReference>
<dbReference type="SFLD" id="SFLDG01140">
    <property type="entry name" value="C2.B:_Phosphomannomutase_and_P"/>
    <property type="match status" value="1"/>
</dbReference>
<dbReference type="SFLD" id="SFLDS00003">
    <property type="entry name" value="Haloacid_Dehalogenase"/>
    <property type="match status" value="1"/>
</dbReference>
<name>M2Q569_9FIRM</name>
<dbReference type="InterPro" id="IPR006379">
    <property type="entry name" value="HAD-SF_hydro_IIB"/>
</dbReference>
<keyword evidence="1" id="KW-0378">Hydrolase</keyword>
<evidence type="ECO:0000313" key="2">
    <source>
        <dbReference type="Proteomes" id="UP000011758"/>
    </source>
</evidence>
<proteinExistence type="predicted"/>
<comment type="caution">
    <text evidence="1">The sequence shown here is derived from an EMBL/GenBank/DDBJ whole genome shotgun (WGS) entry which is preliminary data.</text>
</comment>
<sequence>MSKVIFLDVDGTLINYQTYLPKSAEKAVNEARRNGHRVYICTGCGKDEISHRDFRTMEIDGMIGGNGVYVEDHDHVVYFNPLSADDTRNIVDWCYKRGLGVILESNAGMFVDDLFLKQGAEAMAKYASGKGKVIADIEEFNKNVMKQYTPLSRKELYRNDINKISYILGSYQDHLDAKRDFPHLVENTWGGKGEMALFGDIGPSGIDKKYAIKILLDYLNIDPKDTIAFGDANIDISMFEVCGYGVAMGNGGEGIKKAADYITDDVDHDGLYNAFKYLKLI</sequence>
<dbReference type="Pfam" id="PF08282">
    <property type="entry name" value="Hydrolase_3"/>
    <property type="match status" value="1"/>
</dbReference>
<dbReference type="GO" id="GO:0000287">
    <property type="term" value="F:magnesium ion binding"/>
    <property type="evidence" value="ECO:0007669"/>
    <property type="project" value="TreeGrafter"/>
</dbReference>
<dbReference type="Proteomes" id="UP000011758">
    <property type="component" value="Unassembled WGS sequence"/>
</dbReference>
<evidence type="ECO:0000313" key="1">
    <source>
        <dbReference type="EMBL" id="EMD17381.1"/>
    </source>
</evidence>
<dbReference type="GO" id="GO:0016791">
    <property type="term" value="F:phosphatase activity"/>
    <property type="evidence" value="ECO:0007669"/>
    <property type="project" value="UniProtKB-ARBA"/>
</dbReference>
<dbReference type="PATRIC" id="fig|999415.3.peg.378"/>
<organism evidence="1 2">
    <name type="scientific">Eggerthia catenaformis OT 569 = DSM 20559</name>
    <dbReference type="NCBI Taxonomy" id="999415"/>
    <lineage>
        <taxon>Bacteria</taxon>
        <taxon>Bacillati</taxon>
        <taxon>Bacillota</taxon>
        <taxon>Erysipelotrichia</taxon>
        <taxon>Erysipelotrichales</taxon>
        <taxon>Coprobacillaceae</taxon>
        <taxon>Eggerthia</taxon>
    </lineage>
</organism>
<dbReference type="EMBL" id="AGEJ01000007">
    <property type="protein sequence ID" value="EMD17381.1"/>
    <property type="molecule type" value="Genomic_DNA"/>
</dbReference>
<dbReference type="PANTHER" id="PTHR10000:SF25">
    <property type="entry name" value="PHOSPHATASE YKRA-RELATED"/>
    <property type="match status" value="1"/>
</dbReference>
<dbReference type="Gene3D" id="3.30.1240.10">
    <property type="match status" value="1"/>
</dbReference>
<dbReference type="SUPFAM" id="SSF56784">
    <property type="entry name" value="HAD-like"/>
    <property type="match status" value="1"/>
</dbReference>
<dbReference type="AlphaFoldDB" id="M2Q569"/>
<dbReference type="GO" id="GO:0005829">
    <property type="term" value="C:cytosol"/>
    <property type="evidence" value="ECO:0007669"/>
    <property type="project" value="TreeGrafter"/>
</dbReference>
<dbReference type="RefSeq" id="WP_004801546.1">
    <property type="nucleotide sequence ID" value="NZ_KB446646.1"/>
</dbReference>
<dbReference type="NCBIfam" id="TIGR01484">
    <property type="entry name" value="HAD-SF-IIB"/>
    <property type="match status" value="1"/>
</dbReference>
<dbReference type="Gene3D" id="3.40.50.1000">
    <property type="entry name" value="HAD superfamily/HAD-like"/>
    <property type="match status" value="1"/>
</dbReference>
<dbReference type="InterPro" id="IPR036412">
    <property type="entry name" value="HAD-like_sf"/>
</dbReference>
<dbReference type="NCBIfam" id="TIGR00099">
    <property type="entry name" value="Cof-subfamily"/>
    <property type="match status" value="1"/>
</dbReference>
<dbReference type="PANTHER" id="PTHR10000">
    <property type="entry name" value="PHOSPHOSERINE PHOSPHATASE"/>
    <property type="match status" value="1"/>
</dbReference>